<keyword evidence="5 7" id="KW-0472">Membrane</keyword>
<dbReference type="PANTHER" id="PTHR12428:SF65">
    <property type="entry name" value="CYTOCHROME C OXIDASE ASSEMBLY PROTEIN COX18, MITOCHONDRIAL"/>
    <property type="match status" value="1"/>
</dbReference>
<evidence type="ECO:0000256" key="1">
    <source>
        <dbReference type="ARBA" id="ARBA00004141"/>
    </source>
</evidence>
<accession>A0AAJ0GR49</accession>
<dbReference type="EMBL" id="JAUDZG010000005">
    <property type="protein sequence ID" value="KAK3304628.1"/>
    <property type="molecule type" value="Genomic_DNA"/>
</dbReference>
<feature type="region of interest" description="Disordered" evidence="6">
    <location>
        <begin position="173"/>
        <end position="194"/>
    </location>
</feature>
<dbReference type="GO" id="GO:0032977">
    <property type="term" value="F:membrane insertase activity"/>
    <property type="evidence" value="ECO:0007669"/>
    <property type="project" value="InterPro"/>
</dbReference>
<organism evidence="8 9">
    <name type="scientific">Chaetomium strumarium</name>
    <dbReference type="NCBI Taxonomy" id="1170767"/>
    <lineage>
        <taxon>Eukaryota</taxon>
        <taxon>Fungi</taxon>
        <taxon>Dikarya</taxon>
        <taxon>Ascomycota</taxon>
        <taxon>Pezizomycotina</taxon>
        <taxon>Sordariomycetes</taxon>
        <taxon>Sordariomycetidae</taxon>
        <taxon>Sordariales</taxon>
        <taxon>Chaetomiaceae</taxon>
        <taxon>Chaetomium</taxon>
    </lineage>
</organism>
<dbReference type="AlphaFoldDB" id="A0AAJ0GR49"/>
<dbReference type="GO" id="GO:0032979">
    <property type="term" value="P:protein insertion into mitochondrial inner membrane from matrix"/>
    <property type="evidence" value="ECO:0007669"/>
    <property type="project" value="TreeGrafter"/>
</dbReference>
<dbReference type="GO" id="GO:0005743">
    <property type="term" value="C:mitochondrial inner membrane"/>
    <property type="evidence" value="ECO:0007669"/>
    <property type="project" value="TreeGrafter"/>
</dbReference>
<dbReference type="GO" id="GO:0033617">
    <property type="term" value="P:mitochondrial respiratory chain complex IV assembly"/>
    <property type="evidence" value="ECO:0007669"/>
    <property type="project" value="TreeGrafter"/>
</dbReference>
<dbReference type="RefSeq" id="XP_062720408.1">
    <property type="nucleotide sequence ID" value="XM_062864223.1"/>
</dbReference>
<feature type="non-terminal residue" evidence="8">
    <location>
        <position position="1"/>
    </location>
</feature>
<dbReference type="GeneID" id="87883052"/>
<feature type="non-terminal residue" evidence="8">
    <location>
        <position position="342"/>
    </location>
</feature>
<evidence type="ECO:0000313" key="9">
    <source>
        <dbReference type="Proteomes" id="UP001273166"/>
    </source>
</evidence>
<comment type="subcellular location">
    <subcellularLocation>
        <location evidence="1">Membrane</location>
        <topology evidence="1">Multi-pass membrane protein</topology>
    </subcellularLocation>
</comment>
<dbReference type="PANTHER" id="PTHR12428">
    <property type="entry name" value="OXA1"/>
    <property type="match status" value="1"/>
</dbReference>
<dbReference type="InterPro" id="IPR001708">
    <property type="entry name" value="YidC/ALB3/OXA1/COX18"/>
</dbReference>
<feature type="transmembrane region" description="Helical" evidence="7">
    <location>
        <begin position="283"/>
        <end position="305"/>
    </location>
</feature>
<evidence type="ECO:0000256" key="6">
    <source>
        <dbReference type="SAM" id="MobiDB-lite"/>
    </source>
</evidence>
<proteinExistence type="inferred from homology"/>
<evidence type="ECO:0000256" key="2">
    <source>
        <dbReference type="ARBA" id="ARBA00009877"/>
    </source>
</evidence>
<protein>
    <submittedName>
        <fullName evidence="8">Uncharacterized protein</fullName>
    </submittedName>
</protein>
<evidence type="ECO:0000313" key="8">
    <source>
        <dbReference type="EMBL" id="KAK3304628.1"/>
    </source>
</evidence>
<evidence type="ECO:0000256" key="4">
    <source>
        <dbReference type="ARBA" id="ARBA00022989"/>
    </source>
</evidence>
<keyword evidence="9" id="KW-1185">Reference proteome</keyword>
<evidence type="ECO:0000256" key="5">
    <source>
        <dbReference type="ARBA" id="ARBA00023136"/>
    </source>
</evidence>
<keyword evidence="4 7" id="KW-1133">Transmembrane helix</keyword>
<comment type="caution">
    <text evidence="8">The sequence shown here is derived from an EMBL/GenBank/DDBJ whole genome shotgun (WGS) entry which is preliminary data.</text>
</comment>
<reference evidence="8" key="2">
    <citation type="submission" date="2023-06" db="EMBL/GenBank/DDBJ databases">
        <authorList>
            <consortium name="Lawrence Berkeley National Laboratory"/>
            <person name="Mondo S.J."/>
            <person name="Hensen N."/>
            <person name="Bonometti L."/>
            <person name="Westerberg I."/>
            <person name="Brannstrom I.O."/>
            <person name="Guillou S."/>
            <person name="Cros-Aarteil S."/>
            <person name="Calhoun S."/>
            <person name="Haridas S."/>
            <person name="Kuo A."/>
            <person name="Pangilinan J."/>
            <person name="Riley R."/>
            <person name="Labutti K."/>
            <person name="Andreopoulos B."/>
            <person name="Lipzen A."/>
            <person name="Chen C."/>
            <person name="Yanf M."/>
            <person name="Daum C."/>
            <person name="Ng V."/>
            <person name="Clum A."/>
            <person name="Steindorff A."/>
            <person name="Ohm R."/>
            <person name="Martin F."/>
            <person name="Silar P."/>
            <person name="Natvig D."/>
            <person name="Lalanne C."/>
            <person name="Gautier V."/>
            <person name="Ament-Velasquez S.L."/>
            <person name="Kruys A."/>
            <person name="Hutchinson M.I."/>
            <person name="Powell A.J."/>
            <person name="Barry K."/>
            <person name="Miller A.N."/>
            <person name="Grigoriev I.V."/>
            <person name="Debuchy R."/>
            <person name="Gladieux P."/>
            <person name="Thoren M.H."/>
            <person name="Johannesson H."/>
        </authorList>
    </citation>
    <scope>NUCLEOTIDE SEQUENCE</scope>
    <source>
        <strain evidence="8">CBS 333.67</strain>
    </source>
</reference>
<gene>
    <name evidence="8" type="ORF">B0T15DRAFT_374924</name>
</gene>
<dbReference type="Proteomes" id="UP001273166">
    <property type="component" value="Unassembled WGS sequence"/>
</dbReference>
<name>A0AAJ0GR49_9PEZI</name>
<feature type="compositionally biased region" description="Gly residues" evidence="6">
    <location>
        <begin position="184"/>
        <end position="194"/>
    </location>
</feature>
<feature type="transmembrane region" description="Helical" evidence="7">
    <location>
        <begin position="31"/>
        <end position="53"/>
    </location>
</feature>
<evidence type="ECO:0000256" key="7">
    <source>
        <dbReference type="SAM" id="Phobius"/>
    </source>
</evidence>
<keyword evidence="3 7" id="KW-0812">Transmembrane</keyword>
<evidence type="ECO:0000256" key="3">
    <source>
        <dbReference type="ARBA" id="ARBA00022692"/>
    </source>
</evidence>
<sequence>RQFSITPFITSAISSAETVLTTLHSVTATPWYITIPLFALTLNLFTRLPAVIYSRRVAVRRATLQLQPLERAYVVRLRSELIRDMAEEVKTNNGSSHRSSLATLDKRKRLLLKANNQETARRNKRWGVQRWKDWVPSLMVFPFWVVGIEALRRMCGGPRGLLGTFVLGPPKKQPEADGAVAPGGSSGGGVGTGGIEGQVHETLASAVSGVGADTSMATGGCLWFPDLMVADPYHVLPLALSAILVMNLVPKSQVGLRALLNLDTPPEATVATSKWRLRMHRGFLVVATSAGFLTMDLPAALHLYWVTSAALTWAQTSIVWKLMPLPKQVPPAKPKERPIVPP</sequence>
<comment type="similarity">
    <text evidence="2">Belongs to the OXA1/ALB3/YidC family.</text>
</comment>
<reference evidence="8" key="1">
    <citation type="journal article" date="2023" name="Mol. Phylogenet. Evol.">
        <title>Genome-scale phylogeny and comparative genomics of the fungal order Sordariales.</title>
        <authorList>
            <person name="Hensen N."/>
            <person name="Bonometti L."/>
            <person name="Westerberg I."/>
            <person name="Brannstrom I.O."/>
            <person name="Guillou S."/>
            <person name="Cros-Aarteil S."/>
            <person name="Calhoun S."/>
            <person name="Haridas S."/>
            <person name="Kuo A."/>
            <person name="Mondo S."/>
            <person name="Pangilinan J."/>
            <person name="Riley R."/>
            <person name="LaButti K."/>
            <person name="Andreopoulos B."/>
            <person name="Lipzen A."/>
            <person name="Chen C."/>
            <person name="Yan M."/>
            <person name="Daum C."/>
            <person name="Ng V."/>
            <person name="Clum A."/>
            <person name="Steindorff A."/>
            <person name="Ohm R.A."/>
            <person name="Martin F."/>
            <person name="Silar P."/>
            <person name="Natvig D.O."/>
            <person name="Lalanne C."/>
            <person name="Gautier V."/>
            <person name="Ament-Velasquez S.L."/>
            <person name="Kruys A."/>
            <person name="Hutchinson M.I."/>
            <person name="Powell A.J."/>
            <person name="Barry K."/>
            <person name="Miller A.N."/>
            <person name="Grigoriev I.V."/>
            <person name="Debuchy R."/>
            <person name="Gladieux P."/>
            <person name="Hiltunen Thoren M."/>
            <person name="Johannesson H."/>
        </authorList>
    </citation>
    <scope>NUCLEOTIDE SEQUENCE</scope>
    <source>
        <strain evidence="8">CBS 333.67</strain>
    </source>
</reference>